<organism evidence="1 2">
    <name type="scientific">Psychroflexus salinarum</name>
    <dbReference type="NCBI Taxonomy" id="546024"/>
    <lineage>
        <taxon>Bacteria</taxon>
        <taxon>Pseudomonadati</taxon>
        <taxon>Bacteroidota</taxon>
        <taxon>Flavobacteriia</taxon>
        <taxon>Flavobacteriales</taxon>
        <taxon>Flavobacteriaceae</taxon>
        <taxon>Psychroflexus</taxon>
    </lineage>
</organism>
<keyword evidence="2" id="KW-1185">Reference proteome</keyword>
<evidence type="ECO:0000313" key="1">
    <source>
        <dbReference type="EMBL" id="MFD0933196.1"/>
    </source>
</evidence>
<protein>
    <submittedName>
        <fullName evidence="1">Uncharacterized protein</fullName>
    </submittedName>
</protein>
<evidence type="ECO:0000313" key="2">
    <source>
        <dbReference type="Proteomes" id="UP001597049"/>
    </source>
</evidence>
<name>A0ABW3GRM3_9FLAO</name>
<sequence>MPRAMFEYTKEILKKVSFDVNLFCKELKKATERLLPYELDELKSFIISLMRKNPSLKQCLIYLD</sequence>
<dbReference type="Proteomes" id="UP001597049">
    <property type="component" value="Unassembled WGS sequence"/>
</dbReference>
<dbReference type="RefSeq" id="WP_379658500.1">
    <property type="nucleotide sequence ID" value="NZ_JBHTIV010000013.1"/>
</dbReference>
<accession>A0ABW3GRM3</accession>
<dbReference type="EMBL" id="JBHTIV010000013">
    <property type="protein sequence ID" value="MFD0933196.1"/>
    <property type="molecule type" value="Genomic_DNA"/>
</dbReference>
<comment type="caution">
    <text evidence="1">The sequence shown here is derived from an EMBL/GenBank/DDBJ whole genome shotgun (WGS) entry which is preliminary data.</text>
</comment>
<proteinExistence type="predicted"/>
<gene>
    <name evidence="1" type="ORF">ACFQ0R_11370</name>
</gene>
<reference evidence="2" key="1">
    <citation type="journal article" date="2019" name="Int. J. Syst. Evol. Microbiol.">
        <title>The Global Catalogue of Microorganisms (GCM) 10K type strain sequencing project: providing services to taxonomists for standard genome sequencing and annotation.</title>
        <authorList>
            <consortium name="The Broad Institute Genomics Platform"/>
            <consortium name="The Broad Institute Genome Sequencing Center for Infectious Disease"/>
            <person name="Wu L."/>
            <person name="Ma J."/>
        </authorList>
    </citation>
    <scope>NUCLEOTIDE SEQUENCE [LARGE SCALE GENOMIC DNA]</scope>
    <source>
        <strain evidence="2">CCUG 56752</strain>
    </source>
</reference>